<dbReference type="PANTHER" id="PTHR43547">
    <property type="entry name" value="TWO-COMPONENT HISTIDINE KINASE"/>
    <property type="match status" value="1"/>
</dbReference>
<evidence type="ECO:0000256" key="6">
    <source>
        <dbReference type="ARBA" id="ARBA00023012"/>
    </source>
</evidence>
<dbReference type="InterPro" id="IPR005467">
    <property type="entry name" value="His_kinase_dom"/>
</dbReference>
<dbReference type="SUPFAM" id="SSF52172">
    <property type="entry name" value="CheY-like"/>
    <property type="match status" value="1"/>
</dbReference>
<comment type="caution">
    <text evidence="11">The sequence shown here is derived from an EMBL/GenBank/DDBJ whole genome shotgun (WGS) entry which is preliminary data.</text>
</comment>
<dbReference type="PROSITE" id="PS50109">
    <property type="entry name" value="HIS_KIN"/>
    <property type="match status" value="1"/>
</dbReference>
<proteinExistence type="predicted"/>
<accession>A0ABR6WPR3</accession>
<evidence type="ECO:0000256" key="4">
    <source>
        <dbReference type="ARBA" id="ARBA00022553"/>
    </source>
</evidence>
<feature type="modified residue" description="4-aspartylphosphate" evidence="8">
    <location>
        <position position="51"/>
    </location>
</feature>
<feature type="domain" description="Response regulatory" evidence="10">
    <location>
        <begin position="3"/>
        <end position="115"/>
    </location>
</feature>
<keyword evidence="12" id="KW-1185">Reference proteome</keyword>
<dbReference type="SMART" id="SM00448">
    <property type="entry name" value="REC"/>
    <property type="match status" value="1"/>
</dbReference>
<keyword evidence="4 8" id="KW-0597">Phosphoprotein</keyword>
<dbReference type="InterPro" id="IPR004358">
    <property type="entry name" value="Sig_transdc_His_kin-like_C"/>
</dbReference>
<evidence type="ECO:0000256" key="3">
    <source>
        <dbReference type="ARBA" id="ARBA00018672"/>
    </source>
</evidence>
<dbReference type="InterPro" id="IPR036890">
    <property type="entry name" value="HATPase_C_sf"/>
</dbReference>
<evidence type="ECO:0000256" key="8">
    <source>
        <dbReference type="PROSITE-ProRule" id="PRU00169"/>
    </source>
</evidence>
<comment type="function">
    <text evidence="7">May play the central regulatory role in sporulation. It may be an element of the effector pathway responsible for the activation of sporulation genes in response to nutritional stress. Spo0A may act in concert with spo0H (a sigma factor) to control the expression of some genes that are critical to the sporulation process.</text>
</comment>
<dbReference type="SUPFAM" id="SSF55874">
    <property type="entry name" value="ATPase domain of HSP90 chaperone/DNA topoisomerase II/histidine kinase"/>
    <property type="match status" value="1"/>
</dbReference>
<dbReference type="Pfam" id="PF00072">
    <property type="entry name" value="Response_reg"/>
    <property type="match status" value="1"/>
</dbReference>
<dbReference type="Gene3D" id="3.30.565.10">
    <property type="entry name" value="Histidine kinase-like ATPase, C-terminal domain"/>
    <property type="match status" value="1"/>
</dbReference>
<evidence type="ECO:0000313" key="12">
    <source>
        <dbReference type="Proteomes" id="UP000653358"/>
    </source>
</evidence>
<organism evidence="11 12">
    <name type="scientific">Acetobacterium tundrae</name>
    <dbReference type="NCBI Taxonomy" id="132932"/>
    <lineage>
        <taxon>Bacteria</taxon>
        <taxon>Bacillati</taxon>
        <taxon>Bacillota</taxon>
        <taxon>Clostridia</taxon>
        <taxon>Eubacteriales</taxon>
        <taxon>Eubacteriaceae</taxon>
        <taxon>Acetobacterium</taxon>
    </lineage>
</organism>
<evidence type="ECO:0000256" key="2">
    <source>
        <dbReference type="ARBA" id="ARBA00012438"/>
    </source>
</evidence>
<dbReference type="Pfam" id="PF02518">
    <property type="entry name" value="HATPase_c"/>
    <property type="match status" value="1"/>
</dbReference>
<name>A0ABR6WPR3_9FIRM</name>
<dbReference type="Proteomes" id="UP000653358">
    <property type="component" value="Unassembled WGS sequence"/>
</dbReference>
<dbReference type="InterPro" id="IPR001789">
    <property type="entry name" value="Sig_transdc_resp-reg_receiver"/>
</dbReference>
<reference evidence="11 12" key="1">
    <citation type="journal article" date="2020" name="mSystems">
        <title>Defining Genomic and Predicted Metabolic Features of the Acetobacterium Genus.</title>
        <authorList>
            <person name="Ross D.E."/>
            <person name="Marshall C.W."/>
            <person name="Gulliver D."/>
            <person name="May H.D."/>
            <person name="Norman R.S."/>
        </authorList>
    </citation>
    <scope>NUCLEOTIDE SEQUENCE [LARGE SCALE GENOMIC DNA]</scope>
    <source>
        <strain evidence="11 12">DSM 9173</strain>
    </source>
</reference>
<evidence type="ECO:0000256" key="5">
    <source>
        <dbReference type="ARBA" id="ARBA00022777"/>
    </source>
</evidence>
<gene>
    <name evidence="11" type="ORF">GH807_14970</name>
</gene>
<dbReference type="EC" id="2.7.13.3" evidence="2"/>
<dbReference type="PRINTS" id="PR00344">
    <property type="entry name" value="BCTRLSENSOR"/>
</dbReference>
<evidence type="ECO:0000256" key="1">
    <source>
        <dbReference type="ARBA" id="ARBA00000085"/>
    </source>
</evidence>
<evidence type="ECO:0000313" key="11">
    <source>
        <dbReference type="EMBL" id="MBC3798334.1"/>
    </source>
</evidence>
<keyword evidence="5" id="KW-0418">Kinase</keyword>
<dbReference type="Gene3D" id="6.10.250.690">
    <property type="match status" value="1"/>
</dbReference>
<dbReference type="InterPro" id="IPR011006">
    <property type="entry name" value="CheY-like_superfamily"/>
</dbReference>
<protein>
    <recommendedName>
        <fullName evidence="3">Stage 0 sporulation protein A homolog</fullName>
        <ecNumber evidence="2">2.7.13.3</ecNumber>
    </recommendedName>
</protein>
<feature type="domain" description="Histidine kinase" evidence="9">
    <location>
        <begin position="126"/>
        <end position="343"/>
    </location>
</feature>
<dbReference type="CDD" id="cd17574">
    <property type="entry name" value="REC_OmpR"/>
    <property type="match status" value="1"/>
</dbReference>
<dbReference type="SMART" id="SM00387">
    <property type="entry name" value="HATPase_c"/>
    <property type="match status" value="1"/>
</dbReference>
<dbReference type="PANTHER" id="PTHR43547:SF2">
    <property type="entry name" value="HYBRID SIGNAL TRANSDUCTION HISTIDINE KINASE C"/>
    <property type="match status" value="1"/>
</dbReference>
<keyword evidence="5" id="KW-0808">Transferase</keyword>
<dbReference type="InterPro" id="IPR003594">
    <property type="entry name" value="HATPase_dom"/>
</dbReference>
<keyword evidence="6" id="KW-0902">Two-component regulatory system</keyword>
<dbReference type="Gene3D" id="3.40.50.2300">
    <property type="match status" value="1"/>
</dbReference>
<sequence length="346" mass="38997">MANILAVDDEKEILMIIKRALEKTGHRVTTVVSPLNIQENQFSNYDLILLDVMMPDMDGYECCRKIRGLVDCPIIFLTAKVMETDLITGLRVGGDDYITKPFGIGELRARGEAHLRRDHREKQNVFAISGLRFHLAAKEVYVEAELIEETELNEEQRVCSVSVQKSVADMERYLMILMDIIESEKENNLVFKDISFTTLMATIISDARLIAGQKNIRFTLIQESVPAIITVDETAIKRGLMNVISNAVVHTPTGGEILLNVSEKRKFLYFTVEDSGKGFSREEMKSALEPFYQGEKSRNSREHYGLGLYIVDNLVKNHGGSVKLFKSDKTGGAKVDIKIPVNHLLI</sequence>
<evidence type="ECO:0000256" key="7">
    <source>
        <dbReference type="ARBA" id="ARBA00024867"/>
    </source>
</evidence>
<dbReference type="PROSITE" id="PS50110">
    <property type="entry name" value="RESPONSE_REGULATORY"/>
    <property type="match status" value="1"/>
</dbReference>
<evidence type="ECO:0000259" key="10">
    <source>
        <dbReference type="PROSITE" id="PS50110"/>
    </source>
</evidence>
<dbReference type="EMBL" id="WJBB01000025">
    <property type="protein sequence ID" value="MBC3798334.1"/>
    <property type="molecule type" value="Genomic_DNA"/>
</dbReference>
<evidence type="ECO:0000259" key="9">
    <source>
        <dbReference type="PROSITE" id="PS50109"/>
    </source>
</evidence>
<comment type="catalytic activity">
    <reaction evidence="1">
        <text>ATP + protein L-histidine = ADP + protein N-phospho-L-histidine.</text>
        <dbReference type="EC" id="2.7.13.3"/>
    </reaction>
</comment>